<sequence>MLDDLVQQYSADHILVAKTDVTQRQDVLQAFALAKSAFGHIDVVFNNTRYAGLGEAESVEDADAHALLATNFWGAVSVTREAIKFFRESNPPGVAVASSRCHPCLASLAHPVWLSTLRRNMITILEPGFFQTEVANVARWSPAHPAYLKPTLPSSAMRAEWDSFVLSGDPTKAAEAFYRAATLPDPPLHLILGRDAIGLAKKMAAVLQDTAARFEHWSDDLELTSENGTA</sequence>
<dbReference type="SUPFAM" id="SSF51735">
    <property type="entry name" value="NAD(P)-binding Rossmann-fold domains"/>
    <property type="match status" value="1"/>
</dbReference>
<keyword evidence="4" id="KW-1185">Reference proteome</keyword>
<dbReference type="AlphaFoldDB" id="A0A1M2VH21"/>
<gene>
    <name evidence="3" type="ORF">TRAPUB_2251</name>
</gene>
<evidence type="ECO:0000256" key="1">
    <source>
        <dbReference type="ARBA" id="ARBA00006484"/>
    </source>
</evidence>
<evidence type="ECO:0000313" key="4">
    <source>
        <dbReference type="Proteomes" id="UP000184267"/>
    </source>
</evidence>
<dbReference type="InterPro" id="IPR036291">
    <property type="entry name" value="NAD(P)-bd_dom_sf"/>
</dbReference>
<evidence type="ECO:0000256" key="2">
    <source>
        <dbReference type="ARBA" id="ARBA00023002"/>
    </source>
</evidence>
<dbReference type="GO" id="GO:0016491">
    <property type="term" value="F:oxidoreductase activity"/>
    <property type="evidence" value="ECO:0007669"/>
    <property type="project" value="UniProtKB-KW"/>
</dbReference>
<dbReference type="InterPro" id="IPR002347">
    <property type="entry name" value="SDR_fam"/>
</dbReference>
<reference evidence="3 4" key="1">
    <citation type="submission" date="2016-10" db="EMBL/GenBank/DDBJ databases">
        <title>Genome sequence of the basidiomycete white-rot fungus Trametes pubescens.</title>
        <authorList>
            <person name="Makela M.R."/>
            <person name="Granchi Z."/>
            <person name="Peng M."/>
            <person name="De Vries R.P."/>
            <person name="Grigoriev I."/>
            <person name="Riley R."/>
            <person name="Hilden K."/>
        </authorList>
    </citation>
    <scope>NUCLEOTIDE SEQUENCE [LARGE SCALE GENOMIC DNA]</scope>
    <source>
        <strain evidence="3 4">FBCC735</strain>
    </source>
</reference>
<dbReference type="STRING" id="154538.A0A1M2VH21"/>
<dbReference type="OrthoDB" id="1274115at2759"/>
<proteinExistence type="inferred from homology"/>
<dbReference type="OMA" id="IHTAHAN"/>
<protein>
    <submittedName>
        <fullName evidence="3">Uncharacterized protein</fullName>
    </submittedName>
</protein>
<dbReference type="PANTHER" id="PTHR43976">
    <property type="entry name" value="SHORT CHAIN DEHYDROGENASE"/>
    <property type="match status" value="1"/>
</dbReference>
<dbReference type="Pfam" id="PF00106">
    <property type="entry name" value="adh_short"/>
    <property type="match status" value="1"/>
</dbReference>
<accession>A0A1M2VH21</accession>
<evidence type="ECO:0000313" key="3">
    <source>
        <dbReference type="EMBL" id="OJT06882.1"/>
    </source>
</evidence>
<dbReference type="Proteomes" id="UP000184267">
    <property type="component" value="Unassembled WGS sequence"/>
</dbReference>
<organism evidence="3 4">
    <name type="scientific">Trametes pubescens</name>
    <name type="common">White-rot fungus</name>
    <dbReference type="NCBI Taxonomy" id="154538"/>
    <lineage>
        <taxon>Eukaryota</taxon>
        <taxon>Fungi</taxon>
        <taxon>Dikarya</taxon>
        <taxon>Basidiomycota</taxon>
        <taxon>Agaricomycotina</taxon>
        <taxon>Agaricomycetes</taxon>
        <taxon>Polyporales</taxon>
        <taxon>Polyporaceae</taxon>
        <taxon>Trametes</taxon>
    </lineage>
</organism>
<comment type="caution">
    <text evidence="3">The sequence shown here is derived from an EMBL/GenBank/DDBJ whole genome shotgun (WGS) entry which is preliminary data.</text>
</comment>
<comment type="similarity">
    <text evidence="1">Belongs to the short-chain dehydrogenases/reductases (SDR) family.</text>
</comment>
<dbReference type="Gene3D" id="3.40.50.720">
    <property type="entry name" value="NAD(P)-binding Rossmann-like Domain"/>
    <property type="match status" value="1"/>
</dbReference>
<name>A0A1M2VH21_TRAPU</name>
<dbReference type="InterPro" id="IPR051911">
    <property type="entry name" value="SDR_oxidoreductase"/>
</dbReference>
<dbReference type="PANTHER" id="PTHR43976:SF16">
    <property type="entry name" value="SHORT-CHAIN DEHYDROGENASE_REDUCTASE FAMILY PROTEIN"/>
    <property type="match status" value="1"/>
</dbReference>
<dbReference type="EMBL" id="MNAD01001244">
    <property type="protein sequence ID" value="OJT06882.1"/>
    <property type="molecule type" value="Genomic_DNA"/>
</dbReference>
<keyword evidence="2" id="KW-0560">Oxidoreductase</keyword>